<dbReference type="AlphaFoldDB" id="A0A158GP37"/>
<evidence type="ECO:0000313" key="7">
    <source>
        <dbReference type="Proteomes" id="UP000054740"/>
    </source>
</evidence>
<dbReference type="Proteomes" id="UP000054740">
    <property type="component" value="Unassembled WGS sequence"/>
</dbReference>
<evidence type="ECO:0000256" key="3">
    <source>
        <dbReference type="ARBA" id="ARBA00023002"/>
    </source>
</evidence>
<dbReference type="PANTHER" id="PTHR30011">
    <property type="entry name" value="ALKANESULFONATE MONOOXYGENASE-RELATED"/>
    <property type="match status" value="1"/>
</dbReference>
<evidence type="ECO:0000313" key="6">
    <source>
        <dbReference type="EMBL" id="SAL33683.1"/>
    </source>
</evidence>
<dbReference type="InterPro" id="IPR051260">
    <property type="entry name" value="Diverse_substr_monoxygenases"/>
</dbReference>
<keyword evidence="4 6" id="KW-0503">Monooxygenase</keyword>
<accession>A0A158GP37</accession>
<keyword evidence="2" id="KW-0288">FMN</keyword>
<dbReference type="InterPro" id="IPR036661">
    <property type="entry name" value="Luciferase-like_sf"/>
</dbReference>
<evidence type="ECO:0000256" key="4">
    <source>
        <dbReference type="ARBA" id="ARBA00023033"/>
    </source>
</evidence>
<dbReference type="GO" id="GO:0016705">
    <property type="term" value="F:oxidoreductase activity, acting on paired donors, with incorporation or reduction of molecular oxygen"/>
    <property type="evidence" value="ECO:0007669"/>
    <property type="project" value="InterPro"/>
</dbReference>
<evidence type="ECO:0000256" key="1">
    <source>
        <dbReference type="ARBA" id="ARBA00022630"/>
    </source>
</evidence>
<keyword evidence="1" id="KW-0285">Flavoprotein</keyword>
<proteinExistence type="predicted"/>
<dbReference type="PANTHER" id="PTHR30011:SF16">
    <property type="entry name" value="C2H2 FINGER DOMAIN TRANSCRIPTION FACTOR (EUROFUNG)-RELATED"/>
    <property type="match status" value="1"/>
</dbReference>
<feature type="domain" description="Luciferase-like" evidence="5">
    <location>
        <begin position="2"/>
        <end position="177"/>
    </location>
</feature>
<protein>
    <submittedName>
        <fullName evidence="6">Monooxygenase</fullName>
    </submittedName>
</protein>
<evidence type="ECO:0000256" key="2">
    <source>
        <dbReference type="ARBA" id="ARBA00022643"/>
    </source>
</evidence>
<dbReference type="GO" id="GO:0004497">
    <property type="term" value="F:monooxygenase activity"/>
    <property type="evidence" value="ECO:0007669"/>
    <property type="project" value="UniProtKB-KW"/>
</dbReference>
<name>A0A158GP37_CABCO</name>
<sequence length="224" mass="24132">MPRSPQGRPLIAQAGSSSAGAAFAGRHADLVFGLRHSAPGMREFVDKVKGEALRAGRCADDVRILWGIVPIVGHTREEALQKQRAIRDNVTVEAGLTMLSAFLNTDLSRFDEDAPFPDIGETSGIRGHLAAITEDFAPDMPLGEIARHFAAGQGPHVVGNPAEVADQLQRLLNEGGGDGFICITHALPACMDEFVDLVVPELKRRGVRPDTYEHATLRERVRAG</sequence>
<dbReference type="SUPFAM" id="SSF51679">
    <property type="entry name" value="Bacterial luciferase-like"/>
    <property type="match status" value="1"/>
</dbReference>
<keyword evidence="7" id="KW-1185">Reference proteome</keyword>
<dbReference type="Pfam" id="PF00296">
    <property type="entry name" value="Bac_luciferase"/>
    <property type="match status" value="1"/>
</dbReference>
<keyword evidence="3" id="KW-0560">Oxidoreductase</keyword>
<evidence type="ECO:0000259" key="5">
    <source>
        <dbReference type="Pfam" id="PF00296"/>
    </source>
</evidence>
<dbReference type="Gene3D" id="3.20.20.30">
    <property type="entry name" value="Luciferase-like domain"/>
    <property type="match status" value="1"/>
</dbReference>
<dbReference type="InterPro" id="IPR011251">
    <property type="entry name" value="Luciferase-like_dom"/>
</dbReference>
<gene>
    <name evidence="6" type="ORF">AWB70_02255</name>
</gene>
<reference evidence="7" key="1">
    <citation type="submission" date="2016-01" db="EMBL/GenBank/DDBJ databases">
        <authorList>
            <person name="Peeters C."/>
        </authorList>
    </citation>
    <scope>NUCLEOTIDE SEQUENCE [LARGE SCALE GENOMIC DNA]</scope>
</reference>
<organism evidence="6 7">
    <name type="scientific">Caballeronia cordobensis</name>
    <name type="common">Burkholderia cordobensis</name>
    <dbReference type="NCBI Taxonomy" id="1353886"/>
    <lineage>
        <taxon>Bacteria</taxon>
        <taxon>Pseudomonadati</taxon>
        <taxon>Pseudomonadota</taxon>
        <taxon>Betaproteobacteria</taxon>
        <taxon>Burkholderiales</taxon>
        <taxon>Burkholderiaceae</taxon>
        <taxon>Caballeronia</taxon>
    </lineage>
</organism>
<dbReference type="EMBL" id="FCNY02000005">
    <property type="protein sequence ID" value="SAL33683.1"/>
    <property type="molecule type" value="Genomic_DNA"/>
</dbReference>